<accession>A0A3S3QGQ6</accession>
<evidence type="ECO:0000313" key="2">
    <source>
        <dbReference type="Proteomes" id="UP000283530"/>
    </source>
</evidence>
<dbReference type="Proteomes" id="UP000283530">
    <property type="component" value="Unassembled WGS sequence"/>
</dbReference>
<protein>
    <submittedName>
        <fullName evidence="1">Uncharacterized protein</fullName>
    </submittedName>
</protein>
<keyword evidence="2" id="KW-1185">Reference proteome</keyword>
<dbReference type="AlphaFoldDB" id="A0A3S3QGQ6"/>
<gene>
    <name evidence="1" type="ORF">CKAN_01298500</name>
</gene>
<sequence length="60" mass="6613">MPTTGKSPRLREKYWRSSAGLLNNSMKWTASTNGANRRIVRIVGLPASGEDYTQEAHGHG</sequence>
<name>A0A3S3QGQ6_9MAGN</name>
<organism evidence="1 2">
    <name type="scientific">Cinnamomum micranthum f. kanehirae</name>
    <dbReference type="NCBI Taxonomy" id="337451"/>
    <lineage>
        <taxon>Eukaryota</taxon>
        <taxon>Viridiplantae</taxon>
        <taxon>Streptophyta</taxon>
        <taxon>Embryophyta</taxon>
        <taxon>Tracheophyta</taxon>
        <taxon>Spermatophyta</taxon>
        <taxon>Magnoliopsida</taxon>
        <taxon>Magnoliidae</taxon>
        <taxon>Laurales</taxon>
        <taxon>Lauraceae</taxon>
        <taxon>Cinnamomum</taxon>
    </lineage>
</organism>
<comment type="caution">
    <text evidence="1">The sequence shown here is derived from an EMBL/GenBank/DDBJ whole genome shotgun (WGS) entry which is preliminary data.</text>
</comment>
<evidence type="ECO:0000313" key="1">
    <source>
        <dbReference type="EMBL" id="RWR84194.1"/>
    </source>
</evidence>
<proteinExistence type="predicted"/>
<dbReference type="EMBL" id="QPKB01000005">
    <property type="protein sequence ID" value="RWR84194.1"/>
    <property type="molecule type" value="Genomic_DNA"/>
</dbReference>
<reference evidence="1 2" key="1">
    <citation type="journal article" date="2019" name="Nat. Plants">
        <title>Stout camphor tree genome fills gaps in understanding of flowering plant genome evolution.</title>
        <authorList>
            <person name="Chaw S.M."/>
            <person name="Liu Y.C."/>
            <person name="Wu Y.W."/>
            <person name="Wang H.Y."/>
            <person name="Lin C.I."/>
            <person name="Wu C.S."/>
            <person name="Ke H.M."/>
            <person name="Chang L.Y."/>
            <person name="Hsu C.Y."/>
            <person name="Yang H.T."/>
            <person name="Sudianto E."/>
            <person name="Hsu M.H."/>
            <person name="Wu K.P."/>
            <person name="Wang L.N."/>
            <person name="Leebens-Mack J.H."/>
            <person name="Tsai I.J."/>
        </authorList>
    </citation>
    <scope>NUCLEOTIDE SEQUENCE [LARGE SCALE GENOMIC DNA]</scope>
    <source>
        <strain evidence="2">cv. Chaw 1501</strain>
        <tissue evidence="1">Young leaves</tissue>
    </source>
</reference>